<dbReference type="InterPro" id="IPR013766">
    <property type="entry name" value="Thioredoxin_domain"/>
</dbReference>
<evidence type="ECO:0000256" key="4">
    <source>
        <dbReference type="ARBA" id="ARBA00022982"/>
    </source>
</evidence>
<dbReference type="Pfam" id="PF00085">
    <property type="entry name" value="Thioredoxin"/>
    <property type="match status" value="1"/>
</dbReference>
<dbReference type="PROSITE" id="PS00194">
    <property type="entry name" value="THIOREDOXIN_1"/>
    <property type="match status" value="1"/>
</dbReference>
<keyword evidence="5" id="KW-1015">Disulfide bond</keyword>
<dbReference type="STRING" id="36844.SAMN04488501_10925"/>
<evidence type="ECO:0000313" key="10">
    <source>
        <dbReference type="Proteomes" id="UP000037043"/>
    </source>
</evidence>
<dbReference type="EMBL" id="LHUR01000031">
    <property type="protein sequence ID" value="KOA18988.1"/>
    <property type="molecule type" value="Genomic_DNA"/>
</dbReference>
<dbReference type="CDD" id="cd02947">
    <property type="entry name" value="TRX_family"/>
    <property type="match status" value="1"/>
</dbReference>
<accession>A0A0L6Z853</accession>
<evidence type="ECO:0000313" key="9">
    <source>
        <dbReference type="EMBL" id="KOA18988.1"/>
    </source>
</evidence>
<name>A0A0L6Z853_9CLOT</name>
<organism evidence="9 10">
    <name type="scientific">Clostridium homopropionicum DSM 5847</name>
    <dbReference type="NCBI Taxonomy" id="1121318"/>
    <lineage>
        <taxon>Bacteria</taxon>
        <taxon>Bacillati</taxon>
        <taxon>Bacillota</taxon>
        <taxon>Clostridia</taxon>
        <taxon>Eubacteriales</taxon>
        <taxon>Clostridiaceae</taxon>
        <taxon>Clostridium</taxon>
    </lineage>
</organism>
<dbReference type="PANTHER" id="PTHR45663">
    <property type="entry name" value="GEO12009P1"/>
    <property type="match status" value="1"/>
</dbReference>
<keyword evidence="7" id="KW-1133">Transmembrane helix</keyword>
<evidence type="ECO:0000256" key="2">
    <source>
        <dbReference type="ARBA" id="ARBA00020570"/>
    </source>
</evidence>
<keyword evidence="3" id="KW-0813">Transport</keyword>
<comment type="caution">
    <text evidence="9">The sequence shown here is derived from an EMBL/GenBank/DDBJ whole genome shotgun (WGS) entry which is preliminary data.</text>
</comment>
<keyword evidence="6" id="KW-0676">Redox-active center</keyword>
<dbReference type="Gene3D" id="3.40.30.10">
    <property type="entry name" value="Glutaredoxin"/>
    <property type="match status" value="1"/>
</dbReference>
<evidence type="ECO:0000256" key="5">
    <source>
        <dbReference type="ARBA" id="ARBA00023157"/>
    </source>
</evidence>
<evidence type="ECO:0000256" key="6">
    <source>
        <dbReference type="ARBA" id="ARBA00023284"/>
    </source>
</evidence>
<dbReference type="SUPFAM" id="SSF52833">
    <property type="entry name" value="Thioredoxin-like"/>
    <property type="match status" value="1"/>
</dbReference>
<dbReference type="RefSeq" id="WP_052222209.1">
    <property type="nucleotide sequence ID" value="NZ_LHUR01000031.1"/>
</dbReference>
<dbReference type="AlphaFoldDB" id="A0A0L6Z853"/>
<keyword evidence="10" id="KW-1185">Reference proteome</keyword>
<comment type="similarity">
    <text evidence="1">Belongs to the thioredoxin family.</text>
</comment>
<evidence type="ECO:0000256" key="1">
    <source>
        <dbReference type="ARBA" id="ARBA00008987"/>
    </source>
</evidence>
<dbReference type="GO" id="GO:0005829">
    <property type="term" value="C:cytosol"/>
    <property type="evidence" value="ECO:0007669"/>
    <property type="project" value="TreeGrafter"/>
</dbReference>
<feature type="transmembrane region" description="Helical" evidence="7">
    <location>
        <begin position="7"/>
        <end position="23"/>
    </location>
</feature>
<evidence type="ECO:0000256" key="3">
    <source>
        <dbReference type="ARBA" id="ARBA00022448"/>
    </source>
</evidence>
<dbReference type="GO" id="GO:0015035">
    <property type="term" value="F:protein-disulfide reductase activity"/>
    <property type="evidence" value="ECO:0007669"/>
    <property type="project" value="TreeGrafter"/>
</dbReference>
<dbReference type="Proteomes" id="UP000037043">
    <property type="component" value="Unassembled WGS sequence"/>
</dbReference>
<sequence length="150" mass="16761">MKKYMKIGIVVLLIIAIGGIYYVKNFSSKNTIDNSSKITENVDEIMKVKNGEIKKIVVMQLSTSTCPACKAMYPIMESINKKYGDKIITGVVYLDDKSIEKQAMQLANDYSVRVVPTIIVLDEEGQQVIRHEGILEEAQIVSILSQMGVK</sequence>
<evidence type="ECO:0000259" key="8">
    <source>
        <dbReference type="PROSITE" id="PS51352"/>
    </source>
</evidence>
<dbReference type="PROSITE" id="PS51352">
    <property type="entry name" value="THIOREDOXIN_2"/>
    <property type="match status" value="1"/>
</dbReference>
<feature type="domain" description="Thioredoxin" evidence="8">
    <location>
        <begin position="17"/>
        <end position="149"/>
    </location>
</feature>
<keyword evidence="4" id="KW-0249">Electron transport</keyword>
<dbReference type="InterPro" id="IPR036249">
    <property type="entry name" value="Thioredoxin-like_sf"/>
</dbReference>
<evidence type="ECO:0000256" key="7">
    <source>
        <dbReference type="SAM" id="Phobius"/>
    </source>
</evidence>
<keyword evidence="7" id="KW-0472">Membrane</keyword>
<gene>
    <name evidence="9" type="primary">resA</name>
    <name evidence="9" type="ORF">CLHOM_27280</name>
</gene>
<dbReference type="InterPro" id="IPR017937">
    <property type="entry name" value="Thioredoxin_CS"/>
</dbReference>
<proteinExistence type="inferred from homology"/>
<reference evidence="10" key="1">
    <citation type="submission" date="2015-08" db="EMBL/GenBank/DDBJ databases">
        <title>Genome sequence of the strict anaerobe Clostridium homopropionicum LuHBu1 (DSM 5847T).</title>
        <authorList>
            <person name="Poehlein A."/>
            <person name="Beck M."/>
            <person name="Schiel-Bengelsdorf B."/>
            <person name="Bengelsdorf F.R."/>
            <person name="Daniel R."/>
            <person name="Duerre P."/>
        </authorList>
    </citation>
    <scope>NUCLEOTIDE SEQUENCE [LARGE SCALE GENOMIC DNA]</scope>
    <source>
        <strain evidence="10">DSM 5847</strain>
    </source>
</reference>
<dbReference type="PANTHER" id="PTHR45663:SF11">
    <property type="entry name" value="GEO12009P1"/>
    <property type="match status" value="1"/>
</dbReference>
<keyword evidence="7" id="KW-0812">Transmembrane</keyword>
<protein>
    <recommendedName>
        <fullName evidence="2">Thioredoxin</fullName>
    </recommendedName>
</protein>
<dbReference type="GO" id="GO:0045454">
    <property type="term" value="P:cell redox homeostasis"/>
    <property type="evidence" value="ECO:0007669"/>
    <property type="project" value="TreeGrafter"/>
</dbReference>
<dbReference type="PATRIC" id="fig|1121318.3.peg.2741"/>